<evidence type="ECO:0000256" key="3">
    <source>
        <dbReference type="ARBA" id="ARBA00022692"/>
    </source>
</evidence>
<name>A0A7V3YGM7_9BACT</name>
<feature type="transmembrane region" description="Helical" evidence="6">
    <location>
        <begin position="154"/>
        <end position="180"/>
    </location>
</feature>
<proteinExistence type="predicted"/>
<evidence type="ECO:0000313" key="7">
    <source>
        <dbReference type="EMBL" id="HGI30758.1"/>
    </source>
</evidence>
<dbReference type="AlphaFoldDB" id="A0A7V3YGM7"/>
<reference evidence="7" key="1">
    <citation type="journal article" date="2020" name="mSystems">
        <title>Genome- and Community-Level Interaction Insights into Carbon Utilization and Element Cycling Functions of Hydrothermarchaeota in Hydrothermal Sediment.</title>
        <authorList>
            <person name="Zhou Z."/>
            <person name="Liu Y."/>
            <person name="Xu W."/>
            <person name="Pan J."/>
            <person name="Luo Z.H."/>
            <person name="Li M."/>
        </authorList>
    </citation>
    <scope>NUCLEOTIDE SEQUENCE [LARGE SCALE GENOMIC DNA]</scope>
    <source>
        <strain evidence="7">SpSt-747</strain>
    </source>
</reference>
<dbReference type="GO" id="GO:0005886">
    <property type="term" value="C:plasma membrane"/>
    <property type="evidence" value="ECO:0007669"/>
    <property type="project" value="UniProtKB-SubCell"/>
</dbReference>
<evidence type="ECO:0000256" key="2">
    <source>
        <dbReference type="ARBA" id="ARBA00022475"/>
    </source>
</evidence>
<feature type="transmembrane region" description="Helical" evidence="6">
    <location>
        <begin position="91"/>
        <end position="113"/>
    </location>
</feature>
<protein>
    <submittedName>
        <fullName evidence="7">ABC transporter permease</fullName>
    </submittedName>
</protein>
<dbReference type="PANTHER" id="PTHR32196">
    <property type="entry name" value="ABC TRANSPORTER PERMEASE PROTEIN YPHD-RELATED-RELATED"/>
    <property type="match status" value="1"/>
</dbReference>
<feature type="transmembrane region" description="Helical" evidence="6">
    <location>
        <begin position="43"/>
        <end position="61"/>
    </location>
</feature>
<sequence length="316" mass="32716">MERKPSRIRWSAVLGLLVFYVVLCVVFSVLSPFFLTLRNFSNIASNMAYIGIMAAVQTALIIGGVMDLSMGASAQLAGVLVGILYGKGWNIWVAVLFALLIGLAIGAANAVSVTRIGINSFIATLGMLNVAEGIALVLTGGLTVSILVPQFQFIGMGAILGIPFPIILMASFFVVFYLLLTFTPFGRAVYAVGGNPVASRLCGINNARVLTVLFILSGLAGATSGILVASMLGAAAPAALSGTILTVIASVILGGTSLSGGLGSVWGTLLGVLILGTLTNGLVILNVSSFWQEVTQGLVLLAAVGIDQIRQRRERA</sequence>
<dbReference type="Pfam" id="PF02653">
    <property type="entry name" value="BPD_transp_2"/>
    <property type="match status" value="1"/>
</dbReference>
<comment type="subcellular location">
    <subcellularLocation>
        <location evidence="1">Cell membrane</location>
        <topology evidence="1">Multi-pass membrane protein</topology>
    </subcellularLocation>
</comment>
<feature type="transmembrane region" description="Helical" evidence="6">
    <location>
        <begin position="12"/>
        <end position="37"/>
    </location>
</feature>
<gene>
    <name evidence="7" type="ORF">ENV30_05560</name>
</gene>
<evidence type="ECO:0000256" key="1">
    <source>
        <dbReference type="ARBA" id="ARBA00004651"/>
    </source>
</evidence>
<comment type="caution">
    <text evidence="7">The sequence shown here is derived from an EMBL/GenBank/DDBJ whole genome shotgun (WGS) entry which is preliminary data.</text>
</comment>
<feature type="transmembrane region" description="Helical" evidence="6">
    <location>
        <begin position="290"/>
        <end position="309"/>
    </location>
</feature>
<dbReference type="InterPro" id="IPR001851">
    <property type="entry name" value="ABC_transp_permease"/>
</dbReference>
<dbReference type="GO" id="GO:0022857">
    <property type="term" value="F:transmembrane transporter activity"/>
    <property type="evidence" value="ECO:0007669"/>
    <property type="project" value="InterPro"/>
</dbReference>
<keyword evidence="2" id="KW-1003">Cell membrane</keyword>
<evidence type="ECO:0000256" key="4">
    <source>
        <dbReference type="ARBA" id="ARBA00022989"/>
    </source>
</evidence>
<accession>A0A7V3YGM7</accession>
<evidence type="ECO:0000256" key="5">
    <source>
        <dbReference type="ARBA" id="ARBA00023136"/>
    </source>
</evidence>
<feature type="transmembrane region" description="Helical" evidence="6">
    <location>
        <begin position="238"/>
        <end position="258"/>
    </location>
</feature>
<dbReference type="EMBL" id="DTFV01000077">
    <property type="protein sequence ID" value="HGI30758.1"/>
    <property type="molecule type" value="Genomic_DNA"/>
</dbReference>
<keyword evidence="4 6" id="KW-1133">Transmembrane helix</keyword>
<keyword evidence="5 6" id="KW-0472">Membrane</keyword>
<feature type="transmembrane region" description="Helical" evidence="6">
    <location>
        <begin position="209"/>
        <end position="232"/>
    </location>
</feature>
<keyword evidence="3 6" id="KW-0812">Transmembrane</keyword>
<evidence type="ECO:0000256" key="6">
    <source>
        <dbReference type="SAM" id="Phobius"/>
    </source>
</evidence>
<feature type="transmembrane region" description="Helical" evidence="6">
    <location>
        <begin position="265"/>
        <end position="284"/>
    </location>
</feature>
<dbReference type="CDD" id="cd06579">
    <property type="entry name" value="TM_PBP1_transp_AraH_like"/>
    <property type="match status" value="1"/>
</dbReference>
<feature type="transmembrane region" description="Helical" evidence="6">
    <location>
        <begin position="125"/>
        <end position="148"/>
    </location>
</feature>
<organism evidence="7">
    <name type="scientific">Candidatus Caldatribacterium californiense</name>
    <dbReference type="NCBI Taxonomy" id="1454726"/>
    <lineage>
        <taxon>Bacteria</taxon>
        <taxon>Pseudomonadati</taxon>
        <taxon>Atribacterota</taxon>
        <taxon>Atribacteria</taxon>
        <taxon>Atribacterales</taxon>
        <taxon>Candidatus Caldatribacteriaceae</taxon>
        <taxon>Candidatus Caldatribacterium</taxon>
    </lineage>
</organism>